<dbReference type="EMBL" id="UINC01014686">
    <property type="protein sequence ID" value="SVA62474.1"/>
    <property type="molecule type" value="Genomic_DNA"/>
</dbReference>
<proteinExistence type="predicted"/>
<sequence>MSGSTALDAGIDASGQIKPPLKYLVYTKNCLDQRLPL</sequence>
<dbReference type="AlphaFoldDB" id="A0A381XCL0"/>
<organism evidence="1">
    <name type="scientific">marine metagenome</name>
    <dbReference type="NCBI Taxonomy" id="408172"/>
    <lineage>
        <taxon>unclassified sequences</taxon>
        <taxon>metagenomes</taxon>
        <taxon>ecological metagenomes</taxon>
    </lineage>
</organism>
<protein>
    <submittedName>
        <fullName evidence="1">Uncharacterized protein</fullName>
    </submittedName>
</protein>
<name>A0A381XCL0_9ZZZZ</name>
<gene>
    <name evidence="1" type="ORF">METZ01_LOCUS115328</name>
</gene>
<feature type="non-terminal residue" evidence="1">
    <location>
        <position position="37"/>
    </location>
</feature>
<evidence type="ECO:0000313" key="1">
    <source>
        <dbReference type="EMBL" id="SVA62474.1"/>
    </source>
</evidence>
<accession>A0A381XCL0</accession>
<reference evidence="1" key="1">
    <citation type="submission" date="2018-05" db="EMBL/GenBank/DDBJ databases">
        <authorList>
            <person name="Lanie J.A."/>
            <person name="Ng W.-L."/>
            <person name="Kazmierczak K.M."/>
            <person name="Andrzejewski T.M."/>
            <person name="Davidsen T.M."/>
            <person name="Wayne K.J."/>
            <person name="Tettelin H."/>
            <person name="Glass J.I."/>
            <person name="Rusch D."/>
            <person name="Podicherti R."/>
            <person name="Tsui H.-C.T."/>
            <person name="Winkler M.E."/>
        </authorList>
    </citation>
    <scope>NUCLEOTIDE SEQUENCE</scope>
</reference>